<keyword evidence="13 17" id="KW-0472">Membrane</keyword>
<evidence type="ECO:0000313" key="18">
    <source>
        <dbReference type="EMBL" id="KAK6638255.1"/>
    </source>
</evidence>
<dbReference type="PANTHER" id="PTHR13327">
    <property type="entry name" value="NADH-UBIQUINONE OXIDOREDUCTASE ESSS SUBUNIT, MITOCHONDRIAL PRECURSOR"/>
    <property type="match status" value="1"/>
</dbReference>
<dbReference type="Pfam" id="PF10183">
    <property type="entry name" value="ESSS"/>
    <property type="match status" value="1"/>
</dbReference>
<keyword evidence="8" id="KW-0999">Mitochondrion inner membrane</keyword>
<evidence type="ECO:0000256" key="5">
    <source>
        <dbReference type="ARBA" id="ARBA00022448"/>
    </source>
</evidence>
<evidence type="ECO:0000256" key="12">
    <source>
        <dbReference type="ARBA" id="ARBA00023128"/>
    </source>
</evidence>
<dbReference type="EMBL" id="JAWJWF010000002">
    <property type="protein sequence ID" value="KAK6638255.1"/>
    <property type="molecule type" value="Genomic_DNA"/>
</dbReference>
<keyword evidence="6" id="KW-0679">Respiratory chain</keyword>
<comment type="caution">
    <text evidence="18">The sequence shown here is derived from an EMBL/GenBank/DDBJ whole genome shotgun (WGS) entry which is preliminary data.</text>
</comment>
<comment type="function">
    <text evidence="1">Accessory subunit of the mitochondrial membrane respiratory chain NADH dehydrogenase (Complex I), that is believed not to be involved in catalysis. Complex I functions in the transfer of electrons from NADH to the respiratory chain. The immediate electron acceptor for the enzyme is believed to be ubiquinone.</text>
</comment>
<reference evidence="18 19" key="1">
    <citation type="submission" date="2023-09" db="EMBL/GenBank/DDBJ databases">
        <title>Genomes of two closely related lineages of the louse Polyplax serrata with different host specificities.</title>
        <authorList>
            <person name="Martinu J."/>
            <person name="Tarabai H."/>
            <person name="Stefka J."/>
            <person name="Hypsa V."/>
        </authorList>
    </citation>
    <scope>NUCLEOTIDE SEQUENCE [LARGE SCALE GENOMIC DNA]</scope>
    <source>
        <strain evidence="18">98ZLc_SE</strain>
    </source>
</reference>
<evidence type="ECO:0000256" key="17">
    <source>
        <dbReference type="SAM" id="Phobius"/>
    </source>
</evidence>
<comment type="subunit">
    <text evidence="16">Complex I is composed of 45 different subunits. Interacts with BCAP31.</text>
</comment>
<comment type="similarity">
    <text evidence="3">Belongs to the complex I NDUFB11 subunit family.</text>
</comment>
<dbReference type="PANTHER" id="PTHR13327:SF0">
    <property type="entry name" value="NADH DEHYDROGENASE [UBIQUINONE] 1 BETA SUBCOMPLEX SUBUNIT 11, MITOCHONDRIAL"/>
    <property type="match status" value="1"/>
</dbReference>
<evidence type="ECO:0000256" key="11">
    <source>
        <dbReference type="ARBA" id="ARBA00022989"/>
    </source>
</evidence>
<accession>A0ABR1B8Z1</accession>
<evidence type="ECO:0000256" key="3">
    <source>
        <dbReference type="ARBA" id="ARBA00008915"/>
    </source>
</evidence>
<feature type="transmembrane region" description="Helical" evidence="17">
    <location>
        <begin position="81"/>
        <end position="100"/>
    </location>
</feature>
<keyword evidence="10" id="KW-0249">Electron transport</keyword>
<evidence type="ECO:0000256" key="14">
    <source>
        <dbReference type="ARBA" id="ARBA00030753"/>
    </source>
</evidence>
<protein>
    <recommendedName>
        <fullName evidence="4">NADH dehydrogenase [ubiquinone] 1 beta subcomplex subunit 11, mitochondrial</fullName>
    </recommendedName>
    <alternativeName>
        <fullName evidence="15">Complex I-ESSS</fullName>
    </alternativeName>
    <alternativeName>
        <fullName evidence="14">NADH-ubiquinone oxidoreductase ESSS subunit</fullName>
    </alternativeName>
</protein>
<evidence type="ECO:0000256" key="10">
    <source>
        <dbReference type="ARBA" id="ARBA00022982"/>
    </source>
</evidence>
<evidence type="ECO:0000256" key="16">
    <source>
        <dbReference type="ARBA" id="ARBA00046528"/>
    </source>
</evidence>
<dbReference type="Proteomes" id="UP001359485">
    <property type="component" value="Unassembled WGS sequence"/>
</dbReference>
<keyword evidence="5" id="KW-0813">Transport</keyword>
<evidence type="ECO:0000256" key="7">
    <source>
        <dbReference type="ARBA" id="ARBA00022692"/>
    </source>
</evidence>
<keyword evidence="19" id="KW-1185">Reference proteome</keyword>
<evidence type="ECO:0000256" key="9">
    <source>
        <dbReference type="ARBA" id="ARBA00022946"/>
    </source>
</evidence>
<evidence type="ECO:0000256" key="8">
    <source>
        <dbReference type="ARBA" id="ARBA00022792"/>
    </source>
</evidence>
<organism evidence="18 19">
    <name type="scientific">Polyplax serrata</name>
    <name type="common">Common mouse louse</name>
    <dbReference type="NCBI Taxonomy" id="468196"/>
    <lineage>
        <taxon>Eukaryota</taxon>
        <taxon>Metazoa</taxon>
        <taxon>Ecdysozoa</taxon>
        <taxon>Arthropoda</taxon>
        <taxon>Hexapoda</taxon>
        <taxon>Insecta</taxon>
        <taxon>Pterygota</taxon>
        <taxon>Neoptera</taxon>
        <taxon>Paraneoptera</taxon>
        <taxon>Psocodea</taxon>
        <taxon>Troctomorpha</taxon>
        <taxon>Phthiraptera</taxon>
        <taxon>Anoplura</taxon>
        <taxon>Polyplacidae</taxon>
        <taxon>Polyplax</taxon>
    </lineage>
</organism>
<dbReference type="InterPro" id="IPR019329">
    <property type="entry name" value="NADH_UbQ_OxRdtase_ESSS_su"/>
</dbReference>
<keyword evidence="12" id="KW-0496">Mitochondrion</keyword>
<evidence type="ECO:0000256" key="1">
    <source>
        <dbReference type="ARBA" id="ARBA00003195"/>
    </source>
</evidence>
<name>A0ABR1B8Z1_POLSC</name>
<evidence type="ECO:0000313" key="19">
    <source>
        <dbReference type="Proteomes" id="UP001359485"/>
    </source>
</evidence>
<evidence type="ECO:0000256" key="4">
    <source>
        <dbReference type="ARBA" id="ARBA00018632"/>
    </source>
</evidence>
<sequence length="153" mass="18083">MAALSICRNSMISKIIKKNFGLSYRVISTTGRKKESNESCPSPETVYKKIPDFSKPLENKNWVSYGFSEEGPHIDKVEMHITFFFFSFIFFGFIFIYVYYPDFKMENWSQREAYIRLHEREQLGLEPIDFNYVDPSKIVLPPDEELHDDDIII</sequence>
<evidence type="ECO:0000256" key="15">
    <source>
        <dbReference type="ARBA" id="ARBA00031387"/>
    </source>
</evidence>
<evidence type="ECO:0000256" key="13">
    <source>
        <dbReference type="ARBA" id="ARBA00023136"/>
    </source>
</evidence>
<keyword evidence="9" id="KW-0809">Transit peptide</keyword>
<evidence type="ECO:0000256" key="6">
    <source>
        <dbReference type="ARBA" id="ARBA00022660"/>
    </source>
</evidence>
<evidence type="ECO:0000256" key="2">
    <source>
        <dbReference type="ARBA" id="ARBA00004434"/>
    </source>
</evidence>
<gene>
    <name evidence="18" type="ORF">RUM44_008684</name>
</gene>
<comment type="subcellular location">
    <subcellularLocation>
        <location evidence="2">Mitochondrion inner membrane</location>
        <topology evidence="2">Single-pass membrane protein</topology>
    </subcellularLocation>
</comment>
<proteinExistence type="inferred from homology"/>
<keyword evidence="7 17" id="KW-0812">Transmembrane</keyword>
<keyword evidence="11 17" id="KW-1133">Transmembrane helix</keyword>